<accession>A0A7M2X212</accession>
<keyword evidence="2" id="KW-0472">Membrane</keyword>
<dbReference type="Proteomes" id="UP000593765">
    <property type="component" value="Chromosome"/>
</dbReference>
<protein>
    <submittedName>
        <fullName evidence="3">Uncharacterized protein</fullName>
    </submittedName>
</protein>
<dbReference type="KEGG" id="hbs:IPV69_10810"/>
<feature type="transmembrane region" description="Helical" evidence="2">
    <location>
        <begin position="48"/>
        <end position="65"/>
    </location>
</feature>
<feature type="transmembrane region" description="Helical" evidence="2">
    <location>
        <begin position="26"/>
        <end position="42"/>
    </location>
</feature>
<dbReference type="EMBL" id="CP063458">
    <property type="protein sequence ID" value="QOV91806.1"/>
    <property type="molecule type" value="Genomic_DNA"/>
</dbReference>
<evidence type="ECO:0000313" key="3">
    <source>
        <dbReference type="EMBL" id="QOV91806.1"/>
    </source>
</evidence>
<reference evidence="3 4" key="1">
    <citation type="submission" date="2020-10" db="EMBL/GenBank/DDBJ databases">
        <title>Wide distribution of Phycisphaera-like planctomycetes from WD2101 soil group in peatlands and genome analysis of the first cultivated representative.</title>
        <authorList>
            <person name="Dedysh S.N."/>
            <person name="Beletsky A.V."/>
            <person name="Ivanova A."/>
            <person name="Kulichevskaya I.S."/>
            <person name="Suzina N.E."/>
            <person name="Philippov D.A."/>
            <person name="Rakitin A.L."/>
            <person name="Mardanov A.V."/>
            <person name="Ravin N.V."/>
        </authorList>
    </citation>
    <scope>NUCLEOTIDE SEQUENCE [LARGE SCALE GENOMIC DNA]</scope>
    <source>
        <strain evidence="3 4">M1803</strain>
    </source>
</reference>
<feature type="region of interest" description="Disordered" evidence="1">
    <location>
        <begin position="82"/>
        <end position="127"/>
    </location>
</feature>
<keyword evidence="2" id="KW-1133">Transmembrane helix</keyword>
<evidence type="ECO:0000313" key="4">
    <source>
        <dbReference type="Proteomes" id="UP000593765"/>
    </source>
</evidence>
<organism evidence="3 4">
    <name type="scientific">Humisphaera borealis</name>
    <dbReference type="NCBI Taxonomy" id="2807512"/>
    <lineage>
        <taxon>Bacteria</taxon>
        <taxon>Pseudomonadati</taxon>
        <taxon>Planctomycetota</taxon>
        <taxon>Phycisphaerae</taxon>
        <taxon>Tepidisphaerales</taxon>
        <taxon>Tepidisphaeraceae</taxon>
        <taxon>Humisphaera</taxon>
    </lineage>
</organism>
<proteinExistence type="predicted"/>
<dbReference type="RefSeq" id="WP_206295122.1">
    <property type="nucleotide sequence ID" value="NZ_CP063458.1"/>
</dbReference>
<keyword evidence="4" id="KW-1185">Reference proteome</keyword>
<sequence>MNAPRYIAVKIGNDYEIRRIDPEHRANAATAVAAGILMGAIGLSRRSLPGLALLAGGIGLSYYGWTGKNPLNALRSKMCNPSLPEGAASHAHDGSSNATQVPENEVDEAAMESFPASDPPARYATSR</sequence>
<keyword evidence="2" id="KW-0812">Transmembrane</keyword>
<name>A0A7M2X212_9BACT</name>
<gene>
    <name evidence="3" type="ORF">IPV69_10810</name>
</gene>
<evidence type="ECO:0000256" key="1">
    <source>
        <dbReference type="SAM" id="MobiDB-lite"/>
    </source>
</evidence>
<evidence type="ECO:0000256" key="2">
    <source>
        <dbReference type="SAM" id="Phobius"/>
    </source>
</evidence>
<dbReference type="AlphaFoldDB" id="A0A7M2X212"/>